<dbReference type="OrthoDB" id="4945830at2"/>
<feature type="transmembrane region" description="Helical" evidence="1">
    <location>
        <begin position="79"/>
        <end position="97"/>
    </location>
</feature>
<sequence>MDTGQSSLQAVVQRRGTALVVASLGSAVLGLLASWPYKEETGNWVLQAQGQDLGNLVAVVALIVGAVRMRAGSLKAVQLWAGTLFYVLHAYIVYSFAVHFGRLFLVYVAILGLVFYTLIAALPTRARPAAYPRGAVRVFAAWVLIGTGALFALLWLSEPIPATVSGQAPPSQQAAGLIVNPIHVIDLSVVLPGMITIGILALRGNRTGLFLTVPALVFCVLMGSSIIAAMLLIVMSGDTSGLAPMVMVSVVVDTSLAAALAYVRRLTGPLNHPHASIHRIGG</sequence>
<gene>
    <name evidence="2" type="ORF">SAMN04489742_4769</name>
</gene>
<name>A0A1H1HXH2_9MICC</name>
<feature type="transmembrane region" description="Helical" evidence="1">
    <location>
        <begin position="16"/>
        <end position="37"/>
    </location>
</feature>
<accession>A0A1H1HXH2</accession>
<dbReference type="RefSeq" id="WP_139186850.1">
    <property type="nucleotide sequence ID" value="NZ_CP018865.1"/>
</dbReference>
<keyword evidence="1" id="KW-1133">Transmembrane helix</keyword>
<keyword evidence="3" id="KW-1185">Reference proteome</keyword>
<feature type="transmembrane region" description="Helical" evidence="1">
    <location>
        <begin position="103"/>
        <end position="122"/>
    </location>
</feature>
<dbReference type="AlphaFoldDB" id="A0A1H1HXH2"/>
<evidence type="ECO:0000313" key="3">
    <source>
        <dbReference type="Proteomes" id="UP000181917"/>
    </source>
</evidence>
<evidence type="ECO:0000313" key="2">
    <source>
        <dbReference type="EMBL" id="SDR30145.1"/>
    </source>
</evidence>
<proteinExistence type="predicted"/>
<feature type="transmembrane region" description="Helical" evidence="1">
    <location>
        <begin position="241"/>
        <end position="263"/>
    </location>
</feature>
<feature type="transmembrane region" description="Helical" evidence="1">
    <location>
        <begin position="134"/>
        <end position="157"/>
    </location>
</feature>
<feature type="transmembrane region" description="Helical" evidence="1">
    <location>
        <begin position="209"/>
        <end position="235"/>
    </location>
</feature>
<keyword evidence="1" id="KW-0812">Transmembrane</keyword>
<evidence type="ECO:0000256" key="1">
    <source>
        <dbReference type="SAM" id="Phobius"/>
    </source>
</evidence>
<keyword evidence="1" id="KW-0472">Membrane</keyword>
<dbReference type="EMBL" id="FNKH01000003">
    <property type="protein sequence ID" value="SDR30145.1"/>
    <property type="molecule type" value="Genomic_DNA"/>
</dbReference>
<feature type="transmembrane region" description="Helical" evidence="1">
    <location>
        <begin position="177"/>
        <end position="202"/>
    </location>
</feature>
<dbReference type="Proteomes" id="UP000181917">
    <property type="component" value="Unassembled WGS sequence"/>
</dbReference>
<organism evidence="2 3">
    <name type="scientific">Crystallibacter crystallopoietes</name>
    <dbReference type="NCBI Taxonomy" id="37928"/>
    <lineage>
        <taxon>Bacteria</taxon>
        <taxon>Bacillati</taxon>
        <taxon>Actinomycetota</taxon>
        <taxon>Actinomycetes</taxon>
        <taxon>Micrococcales</taxon>
        <taxon>Micrococcaceae</taxon>
        <taxon>Crystallibacter</taxon>
    </lineage>
</organism>
<protein>
    <submittedName>
        <fullName evidence="2">Uncharacterized protein</fullName>
    </submittedName>
</protein>
<reference evidence="2 3" key="1">
    <citation type="submission" date="2016-10" db="EMBL/GenBank/DDBJ databases">
        <authorList>
            <person name="de Groot N.N."/>
        </authorList>
    </citation>
    <scope>NUCLEOTIDE SEQUENCE [LARGE SCALE GENOMIC DNA]</scope>
    <source>
        <strain evidence="2 3">DSM 20117</strain>
    </source>
</reference>